<protein>
    <submittedName>
        <fullName evidence="1">Uncharacterized protein</fullName>
    </submittedName>
</protein>
<organism evidence="1 2">
    <name type="scientific">Schistosoma margrebowiei</name>
    <dbReference type="NCBI Taxonomy" id="48269"/>
    <lineage>
        <taxon>Eukaryota</taxon>
        <taxon>Metazoa</taxon>
        <taxon>Spiralia</taxon>
        <taxon>Lophotrochozoa</taxon>
        <taxon>Platyhelminthes</taxon>
        <taxon>Trematoda</taxon>
        <taxon>Digenea</taxon>
        <taxon>Strigeidida</taxon>
        <taxon>Schistosomatoidea</taxon>
        <taxon>Schistosomatidae</taxon>
        <taxon>Schistosoma</taxon>
    </lineage>
</organism>
<dbReference type="EMBL" id="UZAI01007131">
    <property type="protein sequence ID" value="VDO98036.1"/>
    <property type="molecule type" value="Genomic_DNA"/>
</dbReference>
<gene>
    <name evidence="1" type="ORF">SMRZ_LOCUS11976</name>
</gene>
<name>A0A3P7Z8D5_9TREM</name>
<reference evidence="1 2" key="1">
    <citation type="submission" date="2018-11" db="EMBL/GenBank/DDBJ databases">
        <authorList>
            <consortium name="Pathogen Informatics"/>
        </authorList>
    </citation>
    <scope>NUCLEOTIDE SEQUENCE [LARGE SCALE GENOMIC DNA]</scope>
    <source>
        <strain evidence="1 2">Zambia</strain>
    </source>
</reference>
<proteinExistence type="predicted"/>
<accession>A0A3P7Z8D5</accession>
<dbReference type="AlphaFoldDB" id="A0A3P7Z8D5"/>
<keyword evidence="2" id="KW-1185">Reference proteome</keyword>
<sequence length="42" mass="4820">MARKGNINEGLILTPATDHITDRSICKLDERSFLTFFPRVNK</sequence>
<evidence type="ECO:0000313" key="1">
    <source>
        <dbReference type="EMBL" id="VDO98036.1"/>
    </source>
</evidence>
<evidence type="ECO:0000313" key="2">
    <source>
        <dbReference type="Proteomes" id="UP000277204"/>
    </source>
</evidence>
<dbReference type="Proteomes" id="UP000277204">
    <property type="component" value="Unassembled WGS sequence"/>
</dbReference>